<evidence type="ECO:0000256" key="8">
    <source>
        <dbReference type="ARBA" id="ARBA00047838"/>
    </source>
</evidence>
<keyword evidence="12" id="KW-1185">Reference proteome</keyword>
<dbReference type="InterPro" id="IPR011060">
    <property type="entry name" value="RibuloseP-bd_barrel"/>
</dbReference>
<reference evidence="11 12" key="1">
    <citation type="submission" date="2020-03" db="EMBL/GenBank/DDBJ databases">
        <title>Genomic Encyclopedia of Type Strains, Phase IV (KMG-IV): sequencing the most valuable type-strain genomes for metagenomic binning, comparative biology and taxonomic classification.</title>
        <authorList>
            <person name="Goeker M."/>
        </authorList>
    </citation>
    <scope>NUCLEOTIDE SEQUENCE [LARGE SCALE GENOMIC DNA]</scope>
    <source>
        <strain evidence="11 12">DSM 103870</strain>
    </source>
</reference>
<dbReference type="GO" id="GO:0016829">
    <property type="term" value="F:lyase activity"/>
    <property type="evidence" value="ECO:0007669"/>
    <property type="project" value="UniProtKB-KW"/>
</dbReference>
<dbReference type="InterPro" id="IPR050064">
    <property type="entry name" value="IGPS_HisA/HisF"/>
</dbReference>
<gene>
    <name evidence="9" type="primary">hisF</name>
    <name evidence="11" type="ORF">FHS82_001937</name>
</gene>
<evidence type="ECO:0000256" key="4">
    <source>
        <dbReference type="ARBA" id="ARBA00022605"/>
    </source>
</evidence>
<dbReference type="InterPro" id="IPR004651">
    <property type="entry name" value="HisF"/>
</dbReference>
<keyword evidence="6 9" id="KW-0456">Lyase</keyword>
<protein>
    <recommendedName>
        <fullName evidence="9">Imidazole glycerol phosphate synthase subunit HisF</fullName>
        <ecNumber evidence="9">4.3.2.10</ecNumber>
    </recommendedName>
    <alternativeName>
        <fullName evidence="9">IGP synthase cyclase subunit</fullName>
    </alternativeName>
    <alternativeName>
        <fullName evidence="9">IGP synthase subunit HisF</fullName>
    </alternativeName>
    <alternativeName>
        <fullName evidence="9">ImGP synthase subunit HisF</fullName>
        <shortName evidence="9">IGPS subunit HisF</shortName>
    </alternativeName>
</protein>
<dbReference type="HAMAP" id="MF_01013">
    <property type="entry name" value="HisF"/>
    <property type="match status" value="1"/>
</dbReference>
<dbReference type="NCBIfam" id="TIGR00735">
    <property type="entry name" value="hisF"/>
    <property type="match status" value="1"/>
</dbReference>
<evidence type="ECO:0000313" key="11">
    <source>
        <dbReference type="EMBL" id="NIJ58095.1"/>
    </source>
</evidence>
<evidence type="ECO:0000256" key="9">
    <source>
        <dbReference type="HAMAP-Rule" id="MF_01013"/>
    </source>
</evidence>
<evidence type="ECO:0000256" key="3">
    <source>
        <dbReference type="ARBA" id="ARBA00011152"/>
    </source>
</evidence>
<comment type="similarity">
    <text evidence="2 9 10">Belongs to the HisA/HisF family.</text>
</comment>
<dbReference type="Gene3D" id="3.20.20.70">
    <property type="entry name" value="Aldolase class I"/>
    <property type="match status" value="1"/>
</dbReference>
<evidence type="ECO:0000256" key="5">
    <source>
        <dbReference type="ARBA" id="ARBA00023102"/>
    </source>
</evidence>
<feature type="active site" evidence="9">
    <location>
        <position position="12"/>
    </location>
</feature>
<dbReference type="EC" id="4.3.2.10" evidence="9"/>
<dbReference type="CDD" id="cd04731">
    <property type="entry name" value="HisF"/>
    <property type="match status" value="1"/>
</dbReference>
<keyword evidence="5 9" id="KW-0368">Histidine biosynthesis</keyword>
<comment type="caution">
    <text evidence="11">The sequence shown here is derived from an EMBL/GenBank/DDBJ whole genome shotgun (WGS) entry which is preliminary data.</text>
</comment>
<evidence type="ECO:0000256" key="10">
    <source>
        <dbReference type="RuleBase" id="RU003657"/>
    </source>
</evidence>
<dbReference type="Proteomes" id="UP001429580">
    <property type="component" value="Unassembled WGS sequence"/>
</dbReference>
<dbReference type="SUPFAM" id="SSF51366">
    <property type="entry name" value="Ribulose-phoshate binding barrel"/>
    <property type="match status" value="1"/>
</dbReference>
<proteinExistence type="inferred from homology"/>
<dbReference type="InterPro" id="IPR006062">
    <property type="entry name" value="His_biosynth"/>
</dbReference>
<sequence>MTLKNRIIPCLDVKDGRVVKGVQFTELRDAGDPVEAARAYDAAGADELCFLDITASHEDRGTLLDVVRRTAEACFIPLTVGGGVRKVEDIRALLLAGADKVSINTAAVNNRRFVREAAEKFGSQCVVVAIDAKRVSAEGEAPAWEIFTHGGRKATGIDAIAFAEEVVELGAGELLVTSMDRDGTKSGYDIALTRAIADAVPVPVIASGGVGALDHLVAGIRDGHATAVLAASIFHFGEFTVAQAKDALAQAGLAVRRDHLAAGIAGNGN</sequence>
<dbReference type="Pfam" id="PF00977">
    <property type="entry name" value="His_biosynth"/>
    <property type="match status" value="1"/>
</dbReference>
<name>A0ABX0V1L6_9HYPH</name>
<evidence type="ECO:0000256" key="2">
    <source>
        <dbReference type="ARBA" id="ARBA00009667"/>
    </source>
</evidence>
<dbReference type="InterPro" id="IPR013785">
    <property type="entry name" value="Aldolase_TIM"/>
</dbReference>
<comment type="catalytic activity">
    <reaction evidence="8 9">
        <text>5-[(5-phospho-1-deoxy-D-ribulos-1-ylimino)methylamino]-1-(5-phospho-beta-D-ribosyl)imidazole-4-carboxamide + L-glutamine = D-erythro-1-(imidazol-4-yl)glycerol 3-phosphate + 5-amino-1-(5-phospho-beta-D-ribosyl)imidazole-4-carboxamide + L-glutamate + H(+)</text>
        <dbReference type="Rhea" id="RHEA:24793"/>
        <dbReference type="ChEBI" id="CHEBI:15378"/>
        <dbReference type="ChEBI" id="CHEBI:29985"/>
        <dbReference type="ChEBI" id="CHEBI:58278"/>
        <dbReference type="ChEBI" id="CHEBI:58359"/>
        <dbReference type="ChEBI" id="CHEBI:58475"/>
        <dbReference type="ChEBI" id="CHEBI:58525"/>
        <dbReference type="EC" id="4.3.2.10"/>
    </reaction>
</comment>
<comment type="function">
    <text evidence="7 9">IGPS catalyzes the conversion of PRFAR and glutamine to IGP, AICAR and glutamate. The HisF subunit catalyzes the cyclization activity that produces IGP and AICAR from PRFAR using the ammonia provided by the HisH subunit.</text>
</comment>
<evidence type="ECO:0000256" key="6">
    <source>
        <dbReference type="ARBA" id="ARBA00023239"/>
    </source>
</evidence>
<keyword evidence="4 9" id="KW-0028">Amino-acid biosynthesis</keyword>
<dbReference type="PANTHER" id="PTHR21235:SF2">
    <property type="entry name" value="IMIDAZOLE GLYCEROL PHOSPHATE SYNTHASE HISHF"/>
    <property type="match status" value="1"/>
</dbReference>
<dbReference type="EMBL" id="JAASQI010000004">
    <property type="protein sequence ID" value="NIJ58095.1"/>
    <property type="molecule type" value="Genomic_DNA"/>
</dbReference>
<dbReference type="PANTHER" id="PTHR21235">
    <property type="entry name" value="IMIDAZOLE GLYCEROL PHOSPHATE SYNTHASE SUBUNIT HISF/H IGP SYNTHASE SUBUNIT HISF/H"/>
    <property type="match status" value="1"/>
</dbReference>
<evidence type="ECO:0000256" key="7">
    <source>
        <dbReference type="ARBA" id="ARBA00025475"/>
    </source>
</evidence>
<keyword evidence="9" id="KW-0963">Cytoplasm</keyword>
<comment type="subcellular location">
    <subcellularLocation>
        <location evidence="9">Cytoplasm</location>
    </subcellularLocation>
</comment>
<accession>A0ABX0V1L6</accession>
<evidence type="ECO:0000313" key="12">
    <source>
        <dbReference type="Proteomes" id="UP001429580"/>
    </source>
</evidence>
<organism evidence="11 12">
    <name type="scientific">Pseudochelatococcus lubricantis</name>
    <dbReference type="NCBI Taxonomy" id="1538102"/>
    <lineage>
        <taxon>Bacteria</taxon>
        <taxon>Pseudomonadati</taxon>
        <taxon>Pseudomonadota</taxon>
        <taxon>Alphaproteobacteria</taxon>
        <taxon>Hyphomicrobiales</taxon>
        <taxon>Chelatococcaceae</taxon>
        <taxon>Pseudochelatococcus</taxon>
    </lineage>
</organism>
<comment type="subunit">
    <text evidence="3 9">Heterodimer of HisH and HisF.</text>
</comment>
<evidence type="ECO:0000256" key="1">
    <source>
        <dbReference type="ARBA" id="ARBA00005091"/>
    </source>
</evidence>
<feature type="active site" evidence="9">
    <location>
        <position position="131"/>
    </location>
</feature>
<dbReference type="RefSeq" id="WP_166951627.1">
    <property type="nucleotide sequence ID" value="NZ_JAASQI010000004.1"/>
</dbReference>
<comment type="pathway">
    <text evidence="1 9">Amino-acid biosynthesis; L-histidine biosynthesis; L-histidine from 5-phospho-alpha-D-ribose 1-diphosphate: step 5/9.</text>
</comment>